<feature type="compositionally biased region" description="Basic residues" evidence="1">
    <location>
        <begin position="281"/>
        <end position="290"/>
    </location>
</feature>
<feature type="compositionally biased region" description="Low complexity" evidence="1">
    <location>
        <begin position="391"/>
        <end position="407"/>
    </location>
</feature>
<dbReference type="InterPro" id="IPR047682">
    <property type="entry name" value="SepH-like"/>
</dbReference>
<dbReference type="OrthoDB" id="5180791at2"/>
<accession>A0A543HHF3</accession>
<evidence type="ECO:0000313" key="4">
    <source>
        <dbReference type="Proteomes" id="UP000316747"/>
    </source>
</evidence>
<protein>
    <submittedName>
        <fullName evidence="3">DUF3071 family protein</fullName>
    </submittedName>
</protein>
<evidence type="ECO:0000259" key="2">
    <source>
        <dbReference type="Pfam" id="PF11268"/>
    </source>
</evidence>
<dbReference type="EMBL" id="VFPM01000003">
    <property type="protein sequence ID" value="TQM57752.1"/>
    <property type="molecule type" value="Genomic_DNA"/>
</dbReference>
<feature type="domain" description="DUF3071" evidence="2">
    <location>
        <begin position="1"/>
        <end position="170"/>
    </location>
</feature>
<dbReference type="Proteomes" id="UP000316747">
    <property type="component" value="Unassembled WGS sequence"/>
</dbReference>
<reference evidence="3 4" key="1">
    <citation type="submission" date="2019-06" db="EMBL/GenBank/DDBJ databases">
        <title>Genome sequencing of plant associated microbes to promote plant fitness in Sorghum bicolor and Oryza sativa.</title>
        <authorList>
            <person name="Coleman-Derr D."/>
        </authorList>
    </citation>
    <scope>NUCLEOTIDE SEQUENCE [LARGE SCALE GENOMIC DNA]</scope>
    <source>
        <strain evidence="3 4">KV-663</strain>
    </source>
</reference>
<feature type="region of interest" description="Disordered" evidence="1">
    <location>
        <begin position="220"/>
        <end position="495"/>
    </location>
</feature>
<gene>
    <name evidence="3" type="ORF">FBY41_3084</name>
</gene>
<dbReference type="NCBIfam" id="NF040712">
    <property type="entry name" value="SepH"/>
    <property type="match status" value="1"/>
</dbReference>
<comment type="caution">
    <text evidence="3">The sequence shown here is derived from an EMBL/GenBank/DDBJ whole genome shotgun (WGS) entry which is preliminary data.</text>
</comment>
<proteinExistence type="predicted"/>
<keyword evidence="4" id="KW-1185">Reference proteome</keyword>
<feature type="compositionally biased region" description="Pro residues" evidence="1">
    <location>
        <begin position="408"/>
        <end position="418"/>
    </location>
</feature>
<dbReference type="AlphaFoldDB" id="A0A543HHF3"/>
<feature type="compositionally biased region" description="Acidic residues" evidence="1">
    <location>
        <begin position="444"/>
        <end position="453"/>
    </location>
</feature>
<feature type="region of interest" description="Disordered" evidence="1">
    <location>
        <begin position="187"/>
        <end position="207"/>
    </location>
</feature>
<evidence type="ECO:0000256" key="1">
    <source>
        <dbReference type="SAM" id="MobiDB-lite"/>
    </source>
</evidence>
<dbReference type="Pfam" id="PF11268">
    <property type="entry name" value="DUF3071"/>
    <property type="match status" value="1"/>
</dbReference>
<sequence length="495" mass="52510">MQDLTLIGVHEDGLHLLLADAEGNRYTVPLDDSLRAAVRRDRPRLGQLQNELTGGLRPAAVQSMIRAGLSAEEAAERAGWTVEKVHKYEGPILAEREHVAGLARQVRLRSRGASHGASTTLEARVTERLLSREIDPAAVAWDSRRADKGEWIVSLAFAAGGREREAAWRFDPLARIVSALDDESRWLSEDDDTPAPGPLPAPHLSTPARPATVYDVEAEGGVGAPTARGRSGRSARPSASTSATRPTADSDVAASRSSSSAGEPPEGGEPLDLVAAMRQRNAQRGRRRRPRGADVPGLDEAPEEALPLEELALDPRDHVPPPAQHPRPEDEAEQAADTNDTDDVADTDTDDTAGVADVDEVDELDDGLPGDSLVEDDGHDDDVDDVDAVDDTGGAAPDEAVPERATPPVAPPKPGPRPRPAERTQPVRQGAPTSTSSAARADDAQDDGSELIEEQVPAPAAASPKRPAPARPATRKGGRPSVPSWDDIMFGRKGD</sequence>
<feature type="compositionally biased region" description="Low complexity" evidence="1">
    <location>
        <begin position="224"/>
        <end position="280"/>
    </location>
</feature>
<evidence type="ECO:0000313" key="3">
    <source>
        <dbReference type="EMBL" id="TQM57752.1"/>
    </source>
</evidence>
<dbReference type="RefSeq" id="WP_141845180.1">
    <property type="nucleotide sequence ID" value="NZ_VFPM01000003.1"/>
</dbReference>
<dbReference type="InterPro" id="IPR021421">
    <property type="entry name" value="DUF3071"/>
</dbReference>
<name>A0A543HHF3_9MICO</name>
<organism evidence="3 4">
    <name type="scientific">Humibacillus xanthopallidus</name>
    <dbReference type="NCBI Taxonomy" id="412689"/>
    <lineage>
        <taxon>Bacteria</taxon>
        <taxon>Bacillati</taxon>
        <taxon>Actinomycetota</taxon>
        <taxon>Actinomycetes</taxon>
        <taxon>Micrococcales</taxon>
        <taxon>Intrasporangiaceae</taxon>
        <taxon>Humibacillus</taxon>
    </lineage>
</organism>
<feature type="compositionally biased region" description="Acidic residues" evidence="1">
    <location>
        <begin position="330"/>
        <end position="390"/>
    </location>
</feature>